<keyword evidence="2" id="KW-1185">Reference proteome</keyword>
<accession>A0A367F6X7</accession>
<dbReference type="GO" id="GO:0032259">
    <property type="term" value="P:methylation"/>
    <property type="evidence" value="ECO:0007669"/>
    <property type="project" value="UniProtKB-KW"/>
</dbReference>
<dbReference type="Gene3D" id="3.40.50.150">
    <property type="entry name" value="Vaccinia Virus protein VP39"/>
    <property type="match status" value="1"/>
</dbReference>
<dbReference type="CDD" id="cd02440">
    <property type="entry name" value="AdoMet_MTases"/>
    <property type="match status" value="1"/>
</dbReference>
<comment type="caution">
    <text evidence="1">The sequence shown here is derived from an EMBL/GenBank/DDBJ whole genome shotgun (WGS) entry which is preliminary data.</text>
</comment>
<gene>
    <name evidence="1" type="ORF">DQ392_01425</name>
</gene>
<evidence type="ECO:0000313" key="1">
    <source>
        <dbReference type="EMBL" id="RCG25300.1"/>
    </source>
</evidence>
<organism evidence="1 2">
    <name type="scientific">Streptomyces reniochalinae</name>
    <dbReference type="NCBI Taxonomy" id="2250578"/>
    <lineage>
        <taxon>Bacteria</taxon>
        <taxon>Bacillati</taxon>
        <taxon>Actinomycetota</taxon>
        <taxon>Actinomycetes</taxon>
        <taxon>Kitasatosporales</taxon>
        <taxon>Streptomycetaceae</taxon>
        <taxon>Streptomyces</taxon>
    </lineage>
</organism>
<name>A0A367F6X7_9ACTN</name>
<protein>
    <submittedName>
        <fullName evidence="1">SAM-dependent methyltransferase</fullName>
    </submittedName>
</protein>
<dbReference type="Proteomes" id="UP000253507">
    <property type="component" value="Unassembled WGS sequence"/>
</dbReference>
<dbReference type="InterPro" id="IPR006764">
    <property type="entry name" value="SAM_dep_MeTrfase_SAV2177_type"/>
</dbReference>
<sequence length="269" mass="28876">MPHSARMYDYYLGGKTNYEMDRAGAEEALKGWPAARSAARANRAFMHRATRALARQGFRQFLDIGTGIPTSPNLHEVAQAACPEARVVYADNDPIVLTHARALLDSTPEGRTEYVEGDITAPESILGDGALARTLDLAQPVVLSINAVLHFVPDDRDPYGIVSRLLAALSPGSALCLTHVTADIDPGGVGRLVDIYNAKGVPTQARTRADVEKFFTGLDLLEPGVHLAHKWRPENATVPAQTRATGATRFDSVTDGQVSLWAGVGIKPA</sequence>
<dbReference type="RefSeq" id="WP_114013694.1">
    <property type="nucleotide sequence ID" value="NZ_QOIM01000018.1"/>
</dbReference>
<dbReference type="SUPFAM" id="SSF53335">
    <property type="entry name" value="S-adenosyl-L-methionine-dependent methyltransferases"/>
    <property type="match status" value="1"/>
</dbReference>
<keyword evidence="1" id="KW-0489">Methyltransferase</keyword>
<proteinExistence type="predicted"/>
<evidence type="ECO:0000313" key="2">
    <source>
        <dbReference type="Proteomes" id="UP000253507"/>
    </source>
</evidence>
<dbReference type="PIRSF" id="PIRSF017393">
    <property type="entry name" value="MTase_SAV2177"/>
    <property type="match status" value="1"/>
</dbReference>
<dbReference type="InterPro" id="IPR029063">
    <property type="entry name" value="SAM-dependent_MTases_sf"/>
</dbReference>
<dbReference type="Pfam" id="PF04672">
    <property type="entry name" value="Methyltransf_19"/>
    <property type="match status" value="1"/>
</dbReference>
<dbReference type="AlphaFoldDB" id="A0A367F6X7"/>
<keyword evidence="1" id="KW-0808">Transferase</keyword>
<dbReference type="OrthoDB" id="4134439at2"/>
<dbReference type="EMBL" id="QOIM01000018">
    <property type="protein sequence ID" value="RCG25300.1"/>
    <property type="molecule type" value="Genomic_DNA"/>
</dbReference>
<reference evidence="1 2" key="1">
    <citation type="submission" date="2018-06" db="EMBL/GenBank/DDBJ databases">
        <title>Streptomyces reniochalinae sp. nov. and Streptomyces diacarnus sp. nov. from marine sponges.</title>
        <authorList>
            <person name="Li L."/>
        </authorList>
    </citation>
    <scope>NUCLEOTIDE SEQUENCE [LARGE SCALE GENOMIC DNA]</scope>
    <source>
        <strain evidence="1 2">LHW50302</strain>
    </source>
</reference>
<dbReference type="GO" id="GO:0008168">
    <property type="term" value="F:methyltransferase activity"/>
    <property type="evidence" value="ECO:0007669"/>
    <property type="project" value="UniProtKB-KW"/>
</dbReference>